<dbReference type="EMBL" id="CP048104">
    <property type="protein sequence ID" value="QKG85107.1"/>
    <property type="molecule type" value="Genomic_DNA"/>
</dbReference>
<dbReference type="SUPFAM" id="SSF52540">
    <property type="entry name" value="P-loop containing nucleoside triphosphate hydrolases"/>
    <property type="match status" value="1"/>
</dbReference>
<name>A0A7D3XQV4_9BACL</name>
<evidence type="ECO:0000256" key="2">
    <source>
        <dbReference type="SAM" id="Phobius"/>
    </source>
</evidence>
<dbReference type="KEGG" id="kpul:GXN76_11950"/>
<feature type="coiled-coil region" evidence="1">
    <location>
        <begin position="697"/>
        <end position="782"/>
    </location>
</feature>
<evidence type="ECO:0000259" key="3">
    <source>
        <dbReference type="Pfam" id="PF13514"/>
    </source>
</evidence>
<reference evidence="4 5" key="1">
    <citation type="submission" date="2020-01" db="EMBL/GenBank/DDBJ databases">
        <authorList>
            <person name="Gulvik C.A."/>
            <person name="Batra D.G."/>
        </authorList>
    </citation>
    <scope>NUCLEOTIDE SEQUENCE [LARGE SCALE GENOMIC DNA]</scope>
    <source>
        <strain evidence="4 5">W9323</strain>
    </source>
</reference>
<dbReference type="Pfam" id="PF13514">
    <property type="entry name" value="AAA_27"/>
    <property type="match status" value="1"/>
</dbReference>
<evidence type="ECO:0000313" key="5">
    <source>
        <dbReference type="Proteomes" id="UP000503088"/>
    </source>
</evidence>
<dbReference type="Proteomes" id="UP000503088">
    <property type="component" value="Chromosome"/>
</dbReference>
<gene>
    <name evidence="4" type="ORF">GXN76_11950</name>
</gene>
<sequence length="975" mass="115243">MRIKRVHFRGFGRWVDHTFTFQPGLNLIEAPNEAGKSTLIKGLTAMLYGGKKEGVSRRQREDWVDSYRPWTGKEYGGEIDFSLGEKEYRIVRSLDWDDEKEQLVDLKTGRDLTGEFMMDRRKDRGFAEGLLGLPRSLFNRVFYLSSQSMQGDHQVVDKVRQLITQGEEMDLKPVLEDLKRDIQEIGKTAHARNKPYGAAVTRLRELEQEVIQLRSTYRGLREDQARLAQFQLELKELTAEWEESRNKVSQLRTETRRAERREALEEKRKHVQYRIARWQDAKDKVIRLEQEKANHMPPHLLDVDEIADLSRLIEEHHSPEDKLEELENRIRDLKDELTHWQEKKRWLLDIDEEALQRHRHQLEEARRLKENLLAPAAKETVDDRVRAMQLEKDHRSLTDLQEQEEVCRNRRREKEDEISRLRYRLDRIEKEQFLTKVVDSQIPPARSSFVWLWIATGALLLSAFLLTTVLPLGIFSILFAGFSLYRFKRLRQVDKQVRQEWDEQQEELQEDLHRLRREREQDGDQEADVDTLRRLKDEKNSQLQKIYDELALVMQQQEQILNRWKASSATDLHRHLDKQRQKVQERESARKADELNRLRIKEIKREVQEWATPFADRLGSFDIKAWTEELGVLAKEVENARDGQQRMKLEITSLDKEVERIHEKAKRHTEEMKKWSAYLGTEDVELWSSWILQSNQVHQLDVLLGEARNELEQLQQQKQSEKWEEQLKETEQELGELMDEGEDNLIPAEQWRIRLQRAEGDLETVELSQRSKESEVMKLEERLKTEFDRLPPLADRETLFCEAQNEVKELETERAALETVREVLQEALSEVQEDIAPKLKPHASHWIRHVTGGRYDHLLIDPTDGLQLSVFVPETGERQPVERLSRGTIDQMYFALRLALVRFFSENGPSPLPLILDDSLVHFDQGRLREAVRILGELSSQHQIILCTCQTRERAVLEEEGISFFHQKISTHMEN</sequence>
<dbReference type="RefSeq" id="WP_173223445.1">
    <property type="nucleotide sequence ID" value="NZ_CP048104.1"/>
</dbReference>
<keyword evidence="2" id="KW-1133">Transmembrane helix</keyword>
<feature type="domain" description="YhaN AAA" evidence="3">
    <location>
        <begin position="1"/>
        <end position="50"/>
    </location>
</feature>
<dbReference type="InterPro" id="IPR038734">
    <property type="entry name" value="YhaN_AAA"/>
</dbReference>
<dbReference type="PANTHER" id="PTHR41259:SF1">
    <property type="entry name" value="DOUBLE-STRAND BREAK REPAIR RAD50 ATPASE, PUTATIVE-RELATED"/>
    <property type="match status" value="1"/>
</dbReference>
<dbReference type="PANTHER" id="PTHR41259">
    <property type="entry name" value="DOUBLE-STRAND BREAK REPAIR RAD50 ATPASE, PUTATIVE-RELATED"/>
    <property type="match status" value="1"/>
</dbReference>
<organism evidence="4 5">
    <name type="scientific">Kroppenstedtia pulmonis</name>
    <dbReference type="NCBI Taxonomy" id="1380685"/>
    <lineage>
        <taxon>Bacteria</taxon>
        <taxon>Bacillati</taxon>
        <taxon>Bacillota</taxon>
        <taxon>Bacilli</taxon>
        <taxon>Bacillales</taxon>
        <taxon>Thermoactinomycetaceae</taxon>
        <taxon>Kroppenstedtia</taxon>
    </lineage>
</organism>
<dbReference type="InterPro" id="IPR027417">
    <property type="entry name" value="P-loop_NTPase"/>
</dbReference>
<keyword evidence="2" id="KW-0472">Membrane</keyword>
<evidence type="ECO:0000256" key="1">
    <source>
        <dbReference type="SAM" id="Coils"/>
    </source>
</evidence>
<protein>
    <submittedName>
        <fullName evidence="4">AAA family ATPase</fullName>
    </submittedName>
</protein>
<keyword evidence="2" id="KW-0812">Transmembrane</keyword>
<feature type="transmembrane region" description="Helical" evidence="2">
    <location>
        <begin position="450"/>
        <end position="482"/>
    </location>
</feature>
<feature type="coiled-coil region" evidence="1">
    <location>
        <begin position="309"/>
        <end position="368"/>
    </location>
</feature>
<evidence type="ECO:0000313" key="4">
    <source>
        <dbReference type="EMBL" id="QKG85107.1"/>
    </source>
</evidence>
<feature type="coiled-coil region" evidence="1">
    <location>
        <begin position="807"/>
        <end position="834"/>
    </location>
</feature>
<feature type="coiled-coil region" evidence="1">
    <location>
        <begin position="203"/>
        <end position="281"/>
    </location>
</feature>
<dbReference type="Gene3D" id="3.40.50.300">
    <property type="entry name" value="P-loop containing nucleotide triphosphate hydrolases"/>
    <property type="match status" value="2"/>
</dbReference>
<proteinExistence type="predicted"/>
<accession>A0A7D3XQV4</accession>
<keyword evidence="5" id="KW-1185">Reference proteome</keyword>
<keyword evidence="1" id="KW-0175">Coiled coil</keyword>
<dbReference type="AlphaFoldDB" id="A0A7D3XQV4"/>
<feature type="coiled-coil region" evidence="1">
    <location>
        <begin position="397"/>
        <end position="431"/>
    </location>
</feature>
<feature type="coiled-coil region" evidence="1">
    <location>
        <begin position="498"/>
        <end position="549"/>
    </location>
</feature>